<dbReference type="InterPro" id="IPR015414">
    <property type="entry name" value="TMEM64"/>
</dbReference>
<evidence type="ECO:0000256" key="5">
    <source>
        <dbReference type="ARBA" id="ARBA00023136"/>
    </source>
</evidence>
<feature type="transmembrane region" description="Helical" evidence="6">
    <location>
        <begin position="160"/>
        <end position="181"/>
    </location>
</feature>
<dbReference type="KEGG" id="tvr:TVD_03380"/>
<sequence>MRIRHHKSWLTVAAILFGVSLAWILLTTEWPSLGVPLGELEVWLLSWGPGAYLVFVLAFVVLALFPLPSTFWILLGGALFGPFTGGALSLLAATVAAVIAFMLARTWLQPWLVPRMGPRSTRLREDVEAEGWRVVALTRLVPVFPFAPTNYALGLVRLPLPVFALTTVVALIPGLFAYAWLGHATREVASGADSGVQLGLALLAVLALLLLLPRLVRRIWLGQKMLHSDSDPGQQYPEAQGEEQQRRERA</sequence>
<dbReference type="Proteomes" id="UP000064201">
    <property type="component" value="Chromosome"/>
</dbReference>
<feature type="transmembrane region" description="Helical" evidence="6">
    <location>
        <begin position="196"/>
        <end position="216"/>
    </location>
</feature>
<dbReference type="AlphaFoldDB" id="A0A0G3FZR9"/>
<gene>
    <name evidence="7" type="ORF">TVD_03380</name>
</gene>
<evidence type="ECO:0000256" key="3">
    <source>
        <dbReference type="ARBA" id="ARBA00022692"/>
    </source>
</evidence>
<keyword evidence="3 6" id="KW-0812">Transmembrane</keyword>
<feature type="transmembrane region" description="Helical" evidence="6">
    <location>
        <begin position="87"/>
        <end position="108"/>
    </location>
</feature>
<evidence type="ECO:0000313" key="8">
    <source>
        <dbReference type="Proteomes" id="UP000064201"/>
    </source>
</evidence>
<accession>A0A0G3FZR9</accession>
<dbReference type="InterPro" id="IPR032816">
    <property type="entry name" value="VTT_dom"/>
</dbReference>
<organism evidence="7 8">
    <name type="scientific">Thioalkalivibrio versutus</name>
    <dbReference type="NCBI Taxonomy" id="106634"/>
    <lineage>
        <taxon>Bacteria</taxon>
        <taxon>Pseudomonadati</taxon>
        <taxon>Pseudomonadota</taxon>
        <taxon>Gammaproteobacteria</taxon>
        <taxon>Chromatiales</taxon>
        <taxon>Ectothiorhodospiraceae</taxon>
        <taxon>Thioalkalivibrio</taxon>
    </lineage>
</organism>
<dbReference type="EMBL" id="CP011367">
    <property type="protein sequence ID" value="AKJ94468.1"/>
    <property type="molecule type" value="Genomic_DNA"/>
</dbReference>
<reference evidence="7 8" key="1">
    <citation type="submission" date="2015-04" db="EMBL/GenBank/DDBJ databases">
        <title>Complete Sequence for the Genome of the Thioalkalivibrio versutus D301.</title>
        <authorList>
            <person name="Mu T."/>
            <person name="Zhou J."/>
            <person name="Xu X."/>
        </authorList>
    </citation>
    <scope>NUCLEOTIDE SEQUENCE [LARGE SCALE GENOMIC DNA]</scope>
    <source>
        <strain evidence="7 8">D301</strain>
    </source>
</reference>
<proteinExistence type="inferred from homology"/>
<comment type="subcellular location">
    <subcellularLocation>
        <location evidence="1 6">Cell membrane</location>
        <topology evidence="1 6">Multi-pass membrane protein</topology>
    </subcellularLocation>
</comment>
<keyword evidence="2 6" id="KW-1003">Cell membrane</keyword>
<evidence type="ECO:0000256" key="6">
    <source>
        <dbReference type="RuleBase" id="RU366058"/>
    </source>
</evidence>
<dbReference type="Pfam" id="PF09335">
    <property type="entry name" value="VTT_dom"/>
    <property type="match status" value="1"/>
</dbReference>
<protein>
    <recommendedName>
        <fullName evidence="6">TVP38/TMEM64 family membrane protein</fullName>
    </recommendedName>
</protein>
<keyword evidence="5 6" id="KW-0472">Membrane</keyword>
<dbReference type="GO" id="GO:0005886">
    <property type="term" value="C:plasma membrane"/>
    <property type="evidence" value="ECO:0007669"/>
    <property type="project" value="UniProtKB-SubCell"/>
</dbReference>
<dbReference type="STRING" id="106634.TVD_03380"/>
<name>A0A0G3FZR9_9GAMM</name>
<dbReference type="OrthoDB" id="9800167at2"/>
<evidence type="ECO:0000313" key="7">
    <source>
        <dbReference type="EMBL" id="AKJ94468.1"/>
    </source>
</evidence>
<comment type="caution">
    <text evidence="6">Lacks conserved residue(s) required for the propagation of feature annotation.</text>
</comment>
<evidence type="ECO:0000256" key="4">
    <source>
        <dbReference type="ARBA" id="ARBA00022989"/>
    </source>
</evidence>
<dbReference type="RefSeq" id="WP_018650407.1">
    <property type="nucleotide sequence ID" value="NZ_CP011367.1"/>
</dbReference>
<evidence type="ECO:0000256" key="2">
    <source>
        <dbReference type="ARBA" id="ARBA00022475"/>
    </source>
</evidence>
<feature type="transmembrane region" description="Helical" evidence="6">
    <location>
        <begin position="50"/>
        <end position="75"/>
    </location>
</feature>
<dbReference type="PANTHER" id="PTHR12677:SF59">
    <property type="entry name" value="GOLGI APPARATUS MEMBRANE PROTEIN TVP38-RELATED"/>
    <property type="match status" value="1"/>
</dbReference>
<evidence type="ECO:0000256" key="1">
    <source>
        <dbReference type="ARBA" id="ARBA00004651"/>
    </source>
</evidence>
<keyword evidence="4 6" id="KW-1133">Transmembrane helix</keyword>
<dbReference type="PANTHER" id="PTHR12677">
    <property type="entry name" value="GOLGI APPARATUS MEMBRANE PROTEIN TVP38-RELATED"/>
    <property type="match status" value="1"/>
</dbReference>
<comment type="similarity">
    <text evidence="6">Belongs to the TVP38/TMEM64 family.</text>
</comment>
<keyword evidence="8" id="KW-1185">Reference proteome</keyword>